<dbReference type="PROSITE" id="PS51384">
    <property type="entry name" value="FAD_FR"/>
    <property type="match status" value="1"/>
</dbReference>
<keyword evidence="2" id="KW-0285">Flavoprotein</keyword>
<evidence type="ECO:0000256" key="3">
    <source>
        <dbReference type="ARBA" id="ARBA00022714"/>
    </source>
</evidence>
<dbReference type="SUPFAM" id="SSF63380">
    <property type="entry name" value="Riboflavin synthase domain-like"/>
    <property type="match status" value="1"/>
</dbReference>
<dbReference type="SUPFAM" id="SSF54292">
    <property type="entry name" value="2Fe-2S ferredoxin-like"/>
    <property type="match status" value="1"/>
</dbReference>
<accession>A0A849CBF5</accession>
<keyword evidence="7" id="KW-0411">Iron-sulfur</keyword>
<dbReference type="PANTHER" id="PTHR47354">
    <property type="entry name" value="NADH OXIDOREDUCTASE HCR"/>
    <property type="match status" value="1"/>
</dbReference>
<dbReference type="Gene3D" id="3.40.50.80">
    <property type="entry name" value="Nucleotide-binding domain of ferredoxin-NADP reductase (FNR) module"/>
    <property type="match status" value="1"/>
</dbReference>
<dbReference type="PANTHER" id="PTHR47354:SF1">
    <property type="entry name" value="CARNITINE MONOOXYGENASE REDUCTASE SUBUNIT"/>
    <property type="match status" value="1"/>
</dbReference>
<dbReference type="CDD" id="cd06185">
    <property type="entry name" value="PDR_like"/>
    <property type="match status" value="1"/>
</dbReference>
<dbReference type="CDD" id="cd00207">
    <property type="entry name" value="fer2"/>
    <property type="match status" value="1"/>
</dbReference>
<protein>
    <submittedName>
        <fullName evidence="10">Oxidoreductase</fullName>
    </submittedName>
</protein>
<dbReference type="InterPro" id="IPR012675">
    <property type="entry name" value="Beta-grasp_dom_sf"/>
</dbReference>
<dbReference type="EMBL" id="JABELX010000032">
    <property type="protein sequence ID" value="NNH75964.1"/>
    <property type="molecule type" value="Genomic_DNA"/>
</dbReference>
<comment type="cofactor">
    <cofactor evidence="1">
        <name>FAD</name>
        <dbReference type="ChEBI" id="CHEBI:57692"/>
    </cofactor>
</comment>
<dbReference type="PROSITE" id="PS51085">
    <property type="entry name" value="2FE2S_FER_2"/>
    <property type="match status" value="1"/>
</dbReference>
<dbReference type="InterPro" id="IPR017938">
    <property type="entry name" value="Riboflavin_synthase-like_b-brl"/>
</dbReference>
<dbReference type="InterPro" id="IPR050415">
    <property type="entry name" value="MRET"/>
</dbReference>
<evidence type="ECO:0000256" key="7">
    <source>
        <dbReference type="ARBA" id="ARBA00023014"/>
    </source>
</evidence>
<keyword evidence="3" id="KW-0001">2Fe-2S</keyword>
<dbReference type="InterPro" id="IPR001041">
    <property type="entry name" value="2Fe-2S_ferredoxin-type"/>
</dbReference>
<dbReference type="PRINTS" id="PR00409">
    <property type="entry name" value="PHDIOXRDTASE"/>
</dbReference>
<dbReference type="Gene3D" id="2.40.30.10">
    <property type="entry name" value="Translation factors"/>
    <property type="match status" value="1"/>
</dbReference>
<dbReference type="SUPFAM" id="SSF52343">
    <property type="entry name" value="Ferredoxin reductase-like, C-terminal NADP-linked domain"/>
    <property type="match status" value="1"/>
</dbReference>
<dbReference type="RefSeq" id="WP_067529358.1">
    <property type="nucleotide sequence ID" value="NZ_JABELX010000032.1"/>
</dbReference>
<gene>
    <name evidence="10" type="ORF">HLB23_39965</name>
</gene>
<evidence type="ECO:0000313" key="11">
    <source>
        <dbReference type="Proteomes" id="UP000586827"/>
    </source>
</evidence>
<dbReference type="InterPro" id="IPR017927">
    <property type="entry name" value="FAD-bd_FR_type"/>
</dbReference>
<keyword evidence="4" id="KW-0479">Metal-binding</keyword>
<name>A0A849CBF5_9NOCA</name>
<sequence length="369" mass="40334">MTASRPIPSEPPLDLFGKARSDRATRVLELIAETRLRWTTVINRQAPAVRVDDRRTPLIVTERRVEAHDTDVVSVMFTAPDGRKLPEWRPGAHLDLELPSGKVRQYSLCGDPADRHSYRIAVRRIPDGGGGSLEVHEALAVGTALTVRGPRNAFPFVLPGHGSSAARVHFVAGGIGITPILPMVRMANRLGVDWTMVYVGRSRDTIPFLDEVESFGDRVTIRTDDEHGIPGAADLLRGVGPDTSVYCCGPVVMTQVIADSVCDMAGVELYSERFSAPPVVNGTVFQVELARSGTVIEVPADKSVLEEVLKVRPELPYSCRQGFCRTCRVHTLSENVDHRDTVLTPDERAAGDMLICVSRCGGERLVLDL</sequence>
<evidence type="ECO:0000256" key="6">
    <source>
        <dbReference type="ARBA" id="ARBA00023004"/>
    </source>
</evidence>
<dbReference type="InterPro" id="IPR036010">
    <property type="entry name" value="2Fe-2S_ferredoxin-like_sf"/>
</dbReference>
<evidence type="ECO:0000313" key="10">
    <source>
        <dbReference type="EMBL" id="NNH75964.1"/>
    </source>
</evidence>
<dbReference type="Pfam" id="PF00111">
    <property type="entry name" value="Fer2"/>
    <property type="match status" value="1"/>
</dbReference>
<dbReference type="GO" id="GO:0046872">
    <property type="term" value="F:metal ion binding"/>
    <property type="evidence" value="ECO:0007669"/>
    <property type="project" value="UniProtKB-KW"/>
</dbReference>
<feature type="domain" description="FAD-binding FR-type" evidence="9">
    <location>
        <begin position="53"/>
        <end position="157"/>
    </location>
</feature>
<organism evidence="10 11">
    <name type="scientific">Nocardia uniformis</name>
    <dbReference type="NCBI Taxonomy" id="53432"/>
    <lineage>
        <taxon>Bacteria</taxon>
        <taxon>Bacillati</taxon>
        <taxon>Actinomycetota</taxon>
        <taxon>Actinomycetes</taxon>
        <taxon>Mycobacteriales</taxon>
        <taxon>Nocardiaceae</taxon>
        <taxon>Nocardia</taxon>
    </lineage>
</organism>
<dbReference type="GO" id="GO:0016491">
    <property type="term" value="F:oxidoreductase activity"/>
    <property type="evidence" value="ECO:0007669"/>
    <property type="project" value="UniProtKB-KW"/>
</dbReference>
<dbReference type="GO" id="GO:0051537">
    <property type="term" value="F:2 iron, 2 sulfur cluster binding"/>
    <property type="evidence" value="ECO:0007669"/>
    <property type="project" value="UniProtKB-KW"/>
</dbReference>
<evidence type="ECO:0000259" key="8">
    <source>
        <dbReference type="PROSITE" id="PS51085"/>
    </source>
</evidence>
<dbReference type="Proteomes" id="UP000586827">
    <property type="component" value="Unassembled WGS sequence"/>
</dbReference>
<feature type="domain" description="2Fe-2S ferredoxin-type" evidence="8">
    <location>
        <begin position="285"/>
        <end position="369"/>
    </location>
</feature>
<evidence type="ECO:0000256" key="1">
    <source>
        <dbReference type="ARBA" id="ARBA00001974"/>
    </source>
</evidence>
<evidence type="ECO:0000256" key="5">
    <source>
        <dbReference type="ARBA" id="ARBA00023002"/>
    </source>
</evidence>
<dbReference type="InterPro" id="IPR039261">
    <property type="entry name" value="FNR_nucleotide-bd"/>
</dbReference>
<comment type="caution">
    <text evidence="10">The sequence shown here is derived from an EMBL/GenBank/DDBJ whole genome shotgun (WGS) entry which is preliminary data.</text>
</comment>
<keyword evidence="5" id="KW-0560">Oxidoreductase</keyword>
<keyword evidence="11" id="KW-1185">Reference proteome</keyword>
<keyword evidence="6" id="KW-0408">Iron</keyword>
<evidence type="ECO:0000256" key="4">
    <source>
        <dbReference type="ARBA" id="ARBA00022723"/>
    </source>
</evidence>
<evidence type="ECO:0000256" key="2">
    <source>
        <dbReference type="ARBA" id="ARBA00022630"/>
    </source>
</evidence>
<dbReference type="AlphaFoldDB" id="A0A849CBF5"/>
<dbReference type="Gene3D" id="3.10.20.30">
    <property type="match status" value="1"/>
</dbReference>
<proteinExistence type="predicted"/>
<evidence type="ECO:0000259" key="9">
    <source>
        <dbReference type="PROSITE" id="PS51384"/>
    </source>
</evidence>
<reference evidence="10 11" key="1">
    <citation type="submission" date="2020-05" db="EMBL/GenBank/DDBJ databases">
        <title>MicrobeNet Type strains.</title>
        <authorList>
            <person name="Nicholson A.C."/>
        </authorList>
    </citation>
    <scope>NUCLEOTIDE SEQUENCE [LARGE SCALE GENOMIC DNA]</scope>
    <source>
        <strain evidence="10 11">JCM 3224</strain>
    </source>
</reference>